<evidence type="ECO:0000313" key="2">
    <source>
        <dbReference type="Proteomes" id="UP001490330"/>
    </source>
</evidence>
<dbReference type="RefSeq" id="WP_350716211.1">
    <property type="nucleotide sequence ID" value="NZ_JBEPCO010000004.1"/>
</dbReference>
<dbReference type="Proteomes" id="UP001490330">
    <property type="component" value="Unassembled WGS sequence"/>
</dbReference>
<name>A0ABV1VDF3_9ACTN</name>
<protein>
    <recommendedName>
        <fullName evidence="3">SARP family transcriptional regulator</fullName>
    </recommendedName>
</protein>
<organism evidence="1 2">
    <name type="scientific">Streptomyces flaveolus</name>
    <dbReference type="NCBI Taxonomy" id="67297"/>
    <lineage>
        <taxon>Bacteria</taxon>
        <taxon>Bacillati</taxon>
        <taxon>Actinomycetota</taxon>
        <taxon>Actinomycetes</taxon>
        <taxon>Kitasatosporales</taxon>
        <taxon>Streptomycetaceae</taxon>
        <taxon>Streptomyces</taxon>
    </lineage>
</organism>
<dbReference type="EMBL" id="JBEPCV010000009">
    <property type="protein sequence ID" value="MER6904530.1"/>
    <property type="molecule type" value="Genomic_DNA"/>
</dbReference>
<sequence>MLAFVALCARAGVPRPLIAGTLWPASSEHSAHANLRSALARLHHAGRQALEIGPAEVRLASDTTVDLHDARRTAHRILDPAEAGRLPDSCVLDAVDALSADLLPGWYDDWALL</sequence>
<evidence type="ECO:0008006" key="3">
    <source>
        <dbReference type="Google" id="ProtNLM"/>
    </source>
</evidence>
<keyword evidence="2" id="KW-1185">Reference proteome</keyword>
<accession>A0ABV1VDF3</accession>
<reference evidence="1 2" key="1">
    <citation type="submission" date="2024-06" db="EMBL/GenBank/DDBJ databases">
        <title>The Natural Products Discovery Center: Release of the First 8490 Sequenced Strains for Exploring Actinobacteria Biosynthetic Diversity.</title>
        <authorList>
            <person name="Kalkreuter E."/>
            <person name="Kautsar S.A."/>
            <person name="Yang D."/>
            <person name="Bader C.D."/>
            <person name="Teijaro C.N."/>
            <person name="Fluegel L."/>
            <person name="Davis C.M."/>
            <person name="Simpson J.R."/>
            <person name="Lauterbach L."/>
            <person name="Steele A.D."/>
            <person name="Gui C."/>
            <person name="Meng S."/>
            <person name="Li G."/>
            <person name="Viehrig K."/>
            <person name="Ye F."/>
            <person name="Su P."/>
            <person name="Kiefer A.F."/>
            <person name="Nichols A."/>
            <person name="Cepeda A.J."/>
            <person name="Yan W."/>
            <person name="Fan B."/>
            <person name="Jiang Y."/>
            <person name="Adhikari A."/>
            <person name="Zheng C.-J."/>
            <person name="Schuster L."/>
            <person name="Cowan T.M."/>
            <person name="Smanski M.J."/>
            <person name="Chevrette M.G."/>
            <person name="De Carvalho L.P.S."/>
            <person name="Shen B."/>
        </authorList>
    </citation>
    <scope>NUCLEOTIDE SEQUENCE [LARGE SCALE GENOMIC DNA]</scope>
    <source>
        <strain evidence="1 2">NPDC000632</strain>
    </source>
</reference>
<gene>
    <name evidence="1" type="ORF">ABT322_12245</name>
</gene>
<comment type="caution">
    <text evidence="1">The sequence shown here is derived from an EMBL/GenBank/DDBJ whole genome shotgun (WGS) entry which is preliminary data.</text>
</comment>
<proteinExistence type="predicted"/>
<evidence type="ECO:0000313" key="1">
    <source>
        <dbReference type="EMBL" id="MER6904530.1"/>
    </source>
</evidence>